<evidence type="ECO:0000256" key="7">
    <source>
        <dbReference type="SAM" id="SignalP"/>
    </source>
</evidence>
<evidence type="ECO:0000256" key="5">
    <source>
        <dbReference type="PIRSR" id="PIRSR606710-1"/>
    </source>
</evidence>
<dbReference type="Gene3D" id="2.60.120.200">
    <property type="match status" value="1"/>
</dbReference>
<keyword evidence="11" id="KW-1185">Reference proteome</keyword>
<reference evidence="10 11" key="1">
    <citation type="submission" date="2019-10" db="EMBL/GenBank/DDBJ databases">
        <title>Gracilibacillus sp. nov. isolated from rice seeds.</title>
        <authorList>
            <person name="He S."/>
        </authorList>
    </citation>
    <scope>NUCLEOTIDE SEQUENCE [LARGE SCALE GENOMIC DNA]</scope>
    <source>
        <strain evidence="10 11">TD8</strain>
    </source>
</reference>
<feature type="domain" description="Extracellular endo-alpha-(1-&gt;5)-L-arabinanase C-terminal" evidence="8">
    <location>
        <begin position="383"/>
        <end position="486"/>
    </location>
</feature>
<dbReference type="PROSITE" id="PS51257">
    <property type="entry name" value="PROKAR_LIPOPROTEIN"/>
    <property type="match status" value="1"/>
</dbReference>
<evidence type="ECO:0000256" key="1">
    <source>
        <dbReference type="ARBA" id="ARBA00004834"/>
    </source>
</evidence>
<proteinExistence type="inferred from homology"/>
<dbReference type="GO" id="GO:0005975">
    <property type="term" value="P:carbohydrate metabolic process"/>
    <property type="evidence" value="ECO:0007669"/>
    <property type="project" value="InterPro"/>
</dbReference>
<protein>
    <submittedName>
        <fullName evidence="10">Family 43 glycosylhydrolase</fullName>
    </submittedName>
</protein>
<dbReference type="Gene3D" id="2.115.10.20">
    <property type="entry name" value="Glycosyl hydrolase domain, family 43"/>
    <property type="match status" value="1"/>
</dbReference>
<dbReference type="GO" id="GO:0004553">
    <property type="term" value="F:hydrolase activity, hydrolyzing O-glycosyl compounds"/>
    <property type="evidence" value="ECO:0007669"/>
    <property type="project" value="InterPro"/>
</dbReference>
<dbReference type="InterPro" id="IPR046780">
    <property type="entry name" value="aBig_2"/>
</dbReference>
<feature type="signal peptide" evidence="7">
    <location>
        <begin position="1"/>
        <end position="22"/>
    </location>
</feature>
<dbReference type="RefSeq" id="WP_153402094.1">
    <property type="nucleotide sequence ID" value="NZ_ML762426.1"/>
</dbReference>
<gene>
    <name evidence="10" type="ORF">F9U64_05985</name>
</gene>
<sequence>MKKLFVLFILVIVLTGCTNVSATDLPEEEKPQFTNVSVHDPSVIKAEDSYYIFGSHLAAAKTEDLLQWEQIEGDGATPANSLFEDVTKELEEALTWAQTDTLWAPDVIQLKEDGKYYMYYNACHGSSPRSAMGIAVSDHPEGPYEDLGLILRSGMTLEESATVDGTPYDEAHYPEVYDATVHPNVVDPSVFYGQDGKLWMVYGSYSGGIFILELDPETGFPIEGQGYGKKLLGGNHSRIEAPYIVYNEETEYYYLYLSYGGLAADGGYNVRVARSENPDGPYVDIQGNEMINTKGAEGTFFDDESIAPTGTKLIGNHQFDTNFGEQGTPTGYVSPGHNSVYYDQETGEQFLIFHTRFPNRGEEHEVRVHPVYMNGNGWPVAAPYRYTGQEDTQVTEADIVGSYKFVAFRSEISAELAHSVPITLQEDGTITGNAEGTWQLTEDNLITLQIDETVYEGVALKQWDPTTQSKTTTFTAVGENGLSVWGSQSPELDYTDQEVADIVSGNLTLGDTSNVAGNLTLPTEGAQETVIQWESSNPSIVTEEGIVNRPAYGEEAVTVTLTGTVTKGTASSTKTFDLTVIPQSLQGLAAHYQFEQDLTDSENRVSAGVETGPLLNDVTNGNISYEQGKSGYAAKFDGQSGIRLADGLIASDRYTVSFWMKPEALTDFTTTFFGAETTEKWVSFVPGGLNNNDQALLWAGTNWFEGSSETTLPLNEWSHVAFSNNQGELLIYINGEQKANISNFPDQFNRPDSVFSLGVNYWDQPYKGLIDEVIVYNNMTLSNEEIQSYYETMQLPVDKSSLLAVVQEAKEKVKDDRYAYGLRKKLARNLESIEPVMDEMSQAEVDEATETLQKAIDKLKLKGKYK</sequence>
<organism evidence="10 11">
    <name type="scientific">Gracilibacillus oryzae</name>
    <dbReference type="NCBI Taxonomy" id="1672701"/>
    <lineage>
        <taxon>Bacteria</taxon>
        <taxon>Bacillati</taxon>
        <taxon>Bacillota</taxon>
        <taxon>Bacilli</taxon>
        <taxon>Bacillales</taxon>
        <taxon>Bacillaceae</taxon>
        <taxon>Gracilibacillus</taxon>
    </lineage>
</organism>
<accession>A0A7C8L8G4</accession>
<dbReference type="Gene3D" id="1.20.1270.90">
    <property type="entry name" value="AF1782-like"/>
    <property type="match status" value="1"/>
</dbReference>
<dbReference type="InterPro" id="IPR006710">
    <property type="entry name" value="Glyco_hydro_43"/>
</dbReference>
<comment type="pathway">
    <text evidence="1">Glycan metabolism; L-arabinan degradation.</text>
</comment>
<dbReference type="PANTHER" id="PTHR43301">
    <property type="entry name" value="ARABINAN ENDO-1,5-ALPHA-L-ARABINOSIDASE"/>
    <property type="match status" value="1"/>
</dbReference>
<feature type="domain" description="Atrophied bacterial Ig" evidence="9">
    <location>
        <begin position="507"/>
        <end position="582"/>
    </location>
</feature>
<dbReference type="InterPro" id="IPR013320">
    <property type="entry name" value="ConA-like_dom_sf"/>
</dbReference>
<comment type="caution">
    <text evidence="10">The sequence shown here is derived from an EMBL/GenBank/DDBJ whole genome shotgun (WGS) entry which is preliminary data.</text>
</comment>
<evidence type="ECO:0000256" key="4">
    <source>
        <dbReference type="ARBA" id="ARBA00023295"/>
    </source>
</evidence>
<dbReference type="Pfam" id="PF16369">
    <property type="entry name" value="GH43_C"/>
    <property type="match status" value="1"/>
</dbReference>
<dbReference type="OrthoDB" id="9801455at2"/>
<dbReference type="PANTHER" id="PTHR43301:SF3">
    <property type="entry name" value="ARABINAN ENDO-1,5-ALPHA-L-ARABINOSIDASE A-RELATED"/>
    <property type="match status" value="1"/>
</dbReference>
<keyword evidence="3 10" id="KW-0378">Hydrolase</keyword>
<dbReference type="Gene3D" id="2.40.128.10">
    <property type="match status" value="1"/>
</dbReference>
<feature type="active site" description="Proton acceptor" evidence="5">
    <location>
        <position position="40"/>
    </location>
</feature>
<dbReference type="Pfam" id="PF04616">
    <property type="entry name" value="Glyco_hydro_43"/>
    <property type="match status" value="1"/>
</dbReference>
<feature type="chain" id="PRO_5028998792" evidence="7">
    <location>
        <begin position="23"/>
        <end position="866"/>
    </location>
</feature>
<evidence type="ECO:0000313" key="11">
    <source>
        <dbReference type="Proteomes" id="UP000480246"/>
    </source>
</evidence>
<feature type="active site" description="Proton donor" evidence="5">
    <location>
        <position position="240"/>
    </location>
</feature>
<dbReference type="InterPro" id="IPR032291">
    <property type="entry name" value="Abn2_C"/>
</dbReference>
<evidence type="ECO:0000256" key="2">
    <source>
        <dbReference type="ARBA" id="ARBA00009865"/>
    </source>
</evidence>
<comment type="similarity">
    <text evidence="2">Belongs to the glycosyl hydrolase 43 family.</text>
</comment>
<dbReference type="CDD" id="cd18832">
    <property type="entry name" value="GH43_GsAbnA-like"/>
    <property type="match status" value="1"/>
</dbReference>
<keyword evidence="4" id="KW-0326">Glycosidase</keyword>
<dbReference type="InterPro" id="IPR050727">
    <property type="entry name" value="GH43_arabinanases"/>
</dbReference>
<evidence type="ECO:0000256" key="6">
    <source>
        <dbReference type="PIRSR" id="PIRSR606710-2"/>
    </source>
</evidence>
<dbReference type="Proteomes" id="UP000480246">
    <property type="component" value="Unassembled WGS sequence"/>
</dbReference>
<evidence type="ECO:0000313" key="10">
    <source>
        <dbReference type="EMBL" id="KAB8138178.1"/>
    </source>
</evidence>
<dbReference type="SUPFAM" id="SSF49899">
    <property type="entry name" value="Concanavalin A-like lectins/glucanases"/>
    <property type="match status" value="1"/>
</dbReference>
<dbReference type="Pfam" id="PF20578">
    <property type="entry name" value="aBig_2"/>
    <property type="match status" value="1"/>
</dbReference>
<evidence type="ECO:0000259" key="9">
    <source>
        <dbReference type="Pfam" id="PF20578"/>
    </source>
</evidence>
<keyword evidence="7" id="KW-0732">Signal</keyword>
<evidence type="ECO:0000256" key="3">
    <source>
        <dbReference type="ARBA" id="ARBA00022801"/>
    </source>
</evidence>
<feature type="site" description="Important for catalytic activity, responsible for pKa modulation of the active site Glu and correct orientation of both the proton donor and substrate" evidence="6">
    <location>
        <position position="187"/>
    </location>
</feature>
<dbReference type="EMBL" id="WEID01000026">
    <property type="protein sequence ID" value="KAB8138178.1"/>
    <property type="molecule type" value="Genomic_DNA"/>
</dbReference>
<evidence type="ECO:0000259" key="8">
    <source>
        <dbReference type="Pfam" id="PF16369"/>
    </source>
</evidence>
<name>A0A7C8L8G4_9BACI</name>
<dbReference type="InterPro" id="IPR023296">
    <property type="entry name" value="Glyco_hydro_beta-prop_sf"/>
</dbReference>
<dbReference type="AlphaFoldDB" id="A0A7C8L8G4"/>
<dbReference type="Pfam" id="PF13385">
    <property type="entry name" value="Laminin_G_3"/>
    <property type="match status" value="1"/>
</dbReference>
<dbReference type="SUPFAM" id="SSF75005">
    <property type="entry name" value="Arabinanase/levansucrase/invertase"/>
    <property type="match status" value="1"/>
</dbReference>